<dbReference type="GO" id="GO:0015220">
    <property type="term" value="F:choline transmembrane transporter activity"/>
    <property type="evidence" value="ECO:0007669"/>
    <property type="project" value="TreeGrafter"/>
</dbReference>
<sequence>MTVNLLGILLLVGAVGLDLCANICLKKSNGFTHKRYGIAALSFVVLSFLCLAHLIRIMDLSIAYAMFGALGLILTTTVDARFFGLRIRPLGICGVATMIAGVVLIKLV</sequence>
<evidence type="ECO:0000256" key="8">
    <source>
        <dbReference type="SAM" id="Phobius"/>
    </source>
</evidence>
<protein>
    <recommendedName>
        <fullName evidence="11">Spermidine export protein MdtI</fullName>
    </recommendedName>
</protein>
<comment type="similarity">
    <text evidence="7">Belongs to the drug/metabolite transporter (DMT) superfamily. Small multidrug resistance (SMR) (TC 2.A.7.1) family.</text>
</comment>
<dbReference type="EMBL" id="CP029462">
    <property type="protein sequence ID" value="AXL20095.1"/>
    <property type="molecule type" value="Genomic_DNA"/>
</dbReference>
<keyword evidence="2" id="KW-0813">Transport</keyword>
<dbReference type="Gene3D" id="1.10.3730.20">
    <property type="match status" value="1"/>
</dbReference>
<dbReference type="Pfam" id="PF00893">
    <property type="entry name" value="Multi_Drug_Res"/>
    <property type="match status" value="1"/>
</dbReference>
<evidence type="ECO:0000313" key="10">
    <source>
        <dbReference type="Proteomes" id="UP000254337"/>
    </source>
</evidence>
<evidence type="ECO:0000256" key="4">
    <source>
        <dbReference type="ARBA" id="ARBA00022692"/>
    </source>
</evidence>
<gene>
    <name evidence="9" type="ORF">DKB62_00100</name>
</gene>
<evidence type="ECO:0008006" key="11">
    <source>
        <dbReference type="Google" id="ProtNLM"/>
    </source>
</evidence>
<dbReference type="OrthoDB" id="71834at2"/>
<dbReference type="GO" id="GO:0015199">
    <property type="term" value="F:amino-acid betaine transmembrane transporter activity"/>
    <property type="evidence" value="ECO:0007669"/>
    <property type="project" value="TreeGrafter"/>
</dbReference>
<keyword evidence="4 7" id="KW-0812">Transmembrane</keyword>
<dbReference type="InterPro" id="IPR045324">
    <property type="entry name" value="Small_multidrug_res"/>
</dbReference>
<feature type="transmembrane region" description="Helical" evidence="8">
    <location>
        <begin position="36"/>
        <end position="55"/>
    </location>
</feature>
<dbReference type="GO" id="GO:0005886">
    <property type="term" value="C:plasma membrane"/>
    <property type="evidence" value="ECO:0007669"/>
    <property type="project" value="UniProtKB-SubCell"/>
</dbReference>
<keyword evidence="3" id="KW-1003">Cell membrane</keyword>
<dbReference type="PANTHER" id="PTHR30561">
    <property type="entry name" value="SMR FAMILY PROTON-DEPENDENT DRUG EFFLUX TRANSPORTER SUGE"/>
    <property type="match status" value="1"/>
</dbReference>
<dbReference type="AlphaFoldDB" id="A0A346AW52"/>
<name>A0A346AW52_9FIRM</name>
<dbReference type="InterPro" id="IPR037185">
    <property type="entry name" value="EmrE-like"/>
</dbReference>
<evidence type="ECO:0000256" key="7">
    <source>
        <dbReference type="RuleBase" id="RU003942"/>
    </source>
</evidence>
<evidence type="ECO:0000256" key="1">
    <source>
        <dbReference type="ARBA" id="ARBA00004651"/>
    </source>
</evidence>
<keyword evidence="5 8" id="KW-1133">Transmembrane helix</keyword>
<evidence type="ECO:0000256" key="3">
    <source>
        <dbReference type="ARBA" id="ARBA00022475"/>
    </source>
</evidence>
<keyword evidence="6 8" id="KW-0472">Membrane</keyword>
<evidence type="ECO:0000256" key="6">
    <source>
        <dbReference type="ARBA" id="ARBA00023136"/>
    </source>
</evidence>
<feature type="transmembrane region" description="Helical" evidence="8">
    <location>
        <begin position="62"/>
        <end position="83"/>
    </location>
</feature>
<dbReference type="Proteomes" id="UP000254337">
    <property type="component" value="Chromosome"/>
</dbReference>
<dbReference type="SUPFAM" id="SSF103481">
    <property type="entry name" value="Multidrug resistance efflux transporter EmrE"/>
    <property type="match status" value="1"/>
</dbReference>
<proteinExistence type="inferred from homology"/>
<dbReference type="GO" id="GO:0015297">
    <property type="term" value="F:antiporter activity"/>
    <property type="evidence" value="ECO:0007669"/>
    <property type="project" value="TreeGrafter"/>
</dbReference>
<organism evidence="9 10">
    <name type="scientific">Megasphaera stantonii</name>
    <dbReference type="NCBI Taxonomy" id="2144175"/>
    <lineage>
        <taxon>Bacteria</taxon>
        <taxon>Bacillati</taxon>
        <taxon>Bacillota</taxon>
        <taxon>Negativicutes</taxon>
        <taxon>Veillonellales</taxon>
        <taxon>Veillonellaceae</taxon>
        <taxon>Megasphaera</taxon>
    </lineage>
</organism>
<dbReference type="GO" id="GO:0031460">
    <property type="term" value="P:glycine betaine transport"/>
    <property type="evidence" value="ECO:0007669"/>
    <property type="project" value="TreeGrafter"/>
</dbReference>
<evidence type="ECO:0000313" key="9">
    <source>
        <dbReference type="EMBL" id="AXL20095.1"/>
    </source>
</evidence>
<accession>A0A346AW52</accession>
<evidence type="ECO:0000256" key="2">
    <source>
        <dbReference type="ARBA" id="ARBA00022448"/>
    </source>
</evidence>
<feature type="transmembrane region" description="Helical" evidence="8">
    <location>
        <begin position="89"/>
        <end position="107"/>
    </location>
</feature>
<keyword evidence="10" id="KW-1185">Reference proteome</keyword>
<evidence type="ECO:0000256" key="5">
    <source>
        <dbReference type="ARBA" id="ARBA00022989"/>
    </source>
</evidence>
<comment type="subcellular location">
    <subcellularLocation>
        <location evidence="1 7">Cell membrane</location>
        <topology evidence="1 7">Multi-pass membrane protein</topology>
    </subcellularLocation>
</comment>
<reference evidence="9 10" key="1">
    <citation type="submission" date="2018-05" db="EMBL/GenBank/DDBJ databases">
        <title>Complete genome sequence of Megasphaera sp. AJH120T, isolated from the ceca of a chicken.</title>
        <authorList>
            <person name="Maki J."/>
            <person name="Looft T."/>
        </authorList>
    </citation>
    <scope>NUCLEOTIDE SEQUENCE [LARGE SCALE GENOMIC DNA]</scope>
    <source>
        <strain evidence="9 10">AJH120</strain>
    </source>
</reference>
<dbReference type="KEGG" id="meg:DKB62_00100"/>
<dbReference type="RefSeq" id="WP_107195536.1">
    <property type="nucleotide sequence ID" value="NZ_CALYAU010000005.1"/>
</dbReference>
<dbReference type="PANTHER" id="PTHR30561:SF1">
    <property type="entry name" value="MULTIDRUG TRANSPORTER EMRE"/>
    <property type="match status" value="1"/>
</dbReference>
<dbReference type="InterPro" id="IPR000390">
    <property type="entry name" value="Small_drug/metabolite_transptr"/>
</dbReference>